<reference evidence="3 4" key="1">
    <citation type="submission" date="2018-03" db="EMBL/GenBank/DDBJ databases">
        <title>Genomic Encyclopedia of Type Strains, Phase III (KMG-III): the genomes of soil and plant-associated and newly described type strains.</title>
        <authorList>
            <person name="Whitman W."/>
        </authorList>
    </citation>
    <scope>NUCLEOTIDE SEQUENCE [LARGE SCALE GENOMIC DNA]</scope>
    <source>
        <strain evidence="3 4">CGMCC 1.07653</strain>
    </source>
</reference>
<dbReference type="RefSeq" id="WP_181315191.1">
    <property type="nucleotide sequence ID" value="NZ_PYAV01000001.1"/>
</dbReference>
<protein>
    <submittedName>
        <fullName evidence="3">Uncharacterized protein DUF4352</fullName>
    </submittedName>
</protein>
<gene>
    <name evidence="3" type="ORF">B0H94_101246</name>
</gene>
<dbReference type="EMBL" id="PYAV01000001">
    <property type="protein sequence ID" value="PSL51332.1"/>
    <property type="molecule type" value="Genomic_DNA"/>
</dbReference>
<evidence type="ECO:0000256" key="1">
    <source>
        <dbReference type="ARBA" id="ARBA00022729"/>
    </source>
</evidence>
<dbReference type="InterPro" id="IPR029051">
    <property type="entry name" value="DUF4352"/>
</dbReference>
<sequence>MQKKLGVLVGLVFLLGFLSGTFMQSNHASGSFGEDVAAVSQTSDHLLSLGETASIGGLNVTVNDAYQETGDEDESYLVVDVTFFNPHEDIQQISLFNALLVDEDGYAYEYDETYGDRRLIGGQVRPEGQRRGTIAFEVDPADYYEFNYTDHTAGGQAAWIVSEADR</sequence>
<dbReference type="AlphaFoldDB" id="A0A2P8HYL3"/>
<keyword evidence="1" id="KW-0732">Signal</keyword>
<feature type="domain" description="DUF4352" evidence="2">
    <location>
        <begin position="49"/>
        <end position="156"/>
    </location>
</feature>
<dbReference type="Pfam" id="PF11611">
    <property type="entry name" value="DUF4352"/>
    <property type="match status" value="1"/>
</dbReference>
<keyword evidence="4" id="KW-1185">Reference proteome</keyword>
<dbReference type="Proteomes" id="UP000242310">
    <property type="component" value="Unassembled WGS sequence"/>
</dbReference>
<proteinExistence type="predicted"/>
<dbReference type="Gene3D" id="2.60.40.1240">
    <property type="match status" value="1"/>
</dbReference>
<evidence type="ECO:0000259" key="2">
    <source>
        <dbReference type="Pfam" id="PF11611"/>
    </source>
</evidence>
<organism evidence="3 4">
    <name type="scientific">Salsuginibacillus halophilus</name>
    <dbReference type="NCBI Taxonomy" id="517424"/>
    <lineage>
        <taxon>Bacteria</taxon>
        <taxon>Bacillati</taxon>
        <taxon>Bacillota</taxon>
        <taxon>Bacilli</taxon>
        <taxon>Bacillales</taxon>
        <taxon>Bacillaceae</taxon>
        <taxon>Salsuginibacillus</taxon>
    </lineage>
</organism>
<accession>A0A2P8HYL3</accession>
<evidence type="ECO:0000313" key="4">
    <source>
        <dbReference type="Proteomes" id="UP000242310"/>
    </source>
</evidence>
<dbReference type="InterPro" id="IPR029050">
    <property type="entry name" value="Immunoprotect_excell_Ig-like"/>
</dbReference>
<evidence type="ECO:0000313" key="3">
    <source>
        <dbReference type="EMBL" id="PSL51332.1"/>
    </source>
</evidence>
<name>A0A2P8HYL3_9BACI</name>
<comment type="caution">
    <text evidence="3">The sequence shown here is derived from an EMBL/GenBank/DDBJ whole genome shotgun (WGS) entry which is preliminary data.</text>
</comment>